<feature type="transmembrane region" description="Helical" evidence="11">
    <location>
        <begin position="70"/>
        <end position="90"/>
    </location>
</feature>
<dbReference type="Pfam" id="PF02653">
    <property type="entry name" value="BPD_transp_2"/>
    <property type="match status" value="1"/>
</dbReference>
<evidence type="ECO:0000256" key="8">
    <source>
        <dbReference type="ARBA" id="ARBA00023136"/>
    </source>
</evidence>
<feature type="transmembrane region" description="Helical" evidence="11">
    <location>
        <begin position="187"/>
        <end position="208"/>
    </location>
</feature>
<dbReference type="GO" id="GO:0022857">
    <property type="term" value="F:transmembrane transporter activity"/>
    <property type="evidence" value="ECO:0007669"/>
    <property type="project" value="InterPro"/>
</dbReference>
<dbReference type="RefSeq" id="WP_116412330.1">
    <property type="nucleotide sequence ID" value="NZ_NBXB01000036.1"/>
</dbReference>
<gene>
    <name evidence="12" type="ORF">B7R22_13930</name>
</gene>
<keyword evidence="8 11" id="KW-0472">Membrane</keyword>
<feature type="transmembrane region" description="Helical" evidence="11">
    <location>
        <begin position="301"/>
        <end position="324"/>
    </location>
</feature>
<dbReference type="InterPro" id="IPR001851">
    <property type="entry name" value="ABC_transp_permease"/>
</dbReference>
<reference evidence="12 13" key="1">
    <citation type="submission" date="2017-04" db="EMBL/GenBank/DDBJ databases">
        <title>Comparative genome analysis of Subtercola boreus.</title>
        <authorList>
            <person name="Cho Y.-J."/>
            <person name="Cho A."/>
            <person name="Kim O.-S."/>
            <person name="Lee J.-I."/>
        </authorList>
    </citation>
    <scope>NUCLEOTIDE SEQUENCE [LARGE SCALE GENOMIC DNA]</scope>
    <source>
        <strain evidence="12 13">P27479</strain>
    </source>
</reference>
<feature type="transmembrane region" description="Helical" evidence="11">
    <location>
        <begin position="149"/>
        <end position="167"/>
    </location>
</feature>
<comment type="subcellular location">
    <subcellularLocation>
        <location evidence="1">Cell membrane</location>
        <topology evidence="1">Multi-pass membrane protein</topology>
    </subcellularLocation>
</comment>
<organism evidence="12 13">
    <name type="scientific">Subtercola boreus</name>
    <dbReference type="NCBI Taxonomy" id="120213"/>
    <lineage>
        <taxon>Bacteria</taxon>
        <taxon>Bacillati</taxon>
        <taxon>Actinomycetota</taxon>
        <taxon>Actinomycetes</taxon>
        <taxon>Micrococcales</taxon>
        <taxon>Microbacteriaceae</taxon>
        <taxon>Subtercola</taxon>
    </lineage>
</organism>
<sequence>MTTTAPRPSDLQDERLANREGIRGTFAGFVDKIRGGDLGALPVVIGLAVIWTVLQILNHGFLSAANLVNLLLESSPTGVIALGIVCVLLVAQIDLSVGSVSGLSSAIVGILFVNLGWNVFAAIAVAVLTGVVIGWVYGQIFNRFGVPSFVITLAGLLSFLGLQLYVLKGIGTINIPFDSPLVIFAQLAFVPAWLSYVLVAIAAAGLFLTDLTRARARRTAGLSAQPLSLIALKSGALLVGLGFAAWYLNIARGIGWMFVLFVALVLILNYALTRTKWGRAVFAVGGNVEAARRAGIKVKTIYTSVFVVCSTLAAVGGILAASRLAASSQSSGTGDVNLNAIAAAVIGGTSLFGGRGTAFAALLGIIVIQSISSGLTLLNLDSSFRFMVTGLVLLLAVALDSVSRRSRTNHGRA</sequence>
<protein>
    <recommendedName>
        <fullName evidence="10">Xylose transport system permease protein XylH</fullName>
    </recommendedName>
</protein>
<evidence type="ECO:0000256" key="4">
    <source>
        <dbReference type="ARBA" id="ARBA00022519"/>
    </source>
</evidence>
<feature type="transmembrane region" description="Helical" evidence="11">
    <location>
        <begin position="229"/>
        <end position="248"/>
    </location>
</feature>
<dbReference type="GO" id="GO:0005886">
    <property type="term" value="C:plasma membrane"/>
    <property type="evidence" value="ECO:0007669"/>
    <property type="project" value="UniProtKB-SubCell"/>
</dbReference>
<dbReference type="OrthoDB" id="3468954at2"/>
<comment type="function">
    <text evidence="9">Part of the binding-protein-dependent transport system for D-xylose. Probably responsible for the translocation of the substrate across the membrane.</text>
</comment>
<evidence type="ECO:0000256" key="7">
    <source>
        <dbReference type="ARBA" id="ARBA00022989"/>
    </source>
</evidence>
<dbReference type="PANTHER" id="PTHR32196">
    <property type="entry name" value="ABC TRANSPORTER PERMEASE PROTEIN YPHD-RELATED-RELATED"/>
    <property type="match status" value="1"/>
</dbReference>
<evidence type="ECO:0000256" key="1">
    <source>
        <dbReference type="ARBA" id="ARBA00004651"/>
    </source>
</evidence>
<keyword evidence="7 11" id="KW-1133">Transmembrane helix</keyword>
<feature type="transmembrane region" description="Helical" evidence="11">
    <location>
        <begin position="254"/>
        <end position="272"/>
    </location>
</feature>
<evidence type="ECO:0000256" key="3">
    <source>
        <dbReference type="ARBA" id="ARBA00022475"/>
    </source>
</evidence>
<feature type="transmembrane region" description="Helical" evidence="11">
    <location>
        <begin position="336"/>
        <end position="352"/>
    </location>
</feature>
<keyword evidence="6 11" id="KW-0812">Transmembrane</keyword>
<evidence type="ECO:0000256" key="2">
    <source>
        <dbReference type="ARBA" id="ARBA00022448"/>
    </source>
</evidence>
<comment type="caution">
    <text evidence="12">The sequence shown here is derived from an EMBL/GenBank/DDBJ whole genome shotgun (WGS) entry which is preliminary data.</text>
</comment>
<feature type="transmembrane region" description="Helical" evidence="11">
    <location>
        <begin position="119"/>
        <end position="137"/>
    </location>
</feature>
<keyword evidence="2" id="KW-0813">Transport</keyword>
<name>A0A3E0VUK2_9MICO</name>
<dbReference type="AlphaFoldDB" id="A0A3E0VUK2"/>
<evidence type="ECO:0000313" key="12">
    <source>
        <dbReference type="EMBL" id="RFA13189.1"/>
    </source>
</evidence>
<evidence type="ECO:0000256" key="11">
    <source>
        <dbReference type="SAM" id="Phobius"/>
    </source>
</evidence>
<feature type="transmembrane region" description="Helical" evidence="11">
    <location>
        <begin position="38"/>
        <end position="58"/>
    </location>
</feature>
<proteinExistence type="predicted"/>
<evidence type="ECO:0000256" key="9">
    <source>
        <dbReference type="ARBA" id="ARBA00035611"/>
    </source>
</evidence>
<keyword evidence="3" id="KW-1003">Cell membrane</keyword>
<dbReference type="EMBL" id="NBXB01000036">
    <property type="protein sequence ID" value="RFA13189.1"/>
    <property type="molecule type" value="Genomic_DNA"/>
</dbReference>
<feature type="transmembrane region" description="Helical" evidence="11">
    <location>
        <begin position="384"/>
        <end position="402"/>
    </location>
</feature>
<evidence type="ECO:0000313" key="13">
    <source>
        <dbReference type="Proteomes" id="UP000256541"/>
    </source>
</evidence>
<keyword evidence="4" id="KW-0997">Cell inner membrane</keyword>
<evidence type="ECO:0000256" key="6">
    <source>
        <dbReference type="ARBA" id="ARBA00022692"/>
    </source>
</evidence>
<dbReference type="CDD" id="cd06579">
    <property type="entry name" value="TM_PBP1_transp_AraH_like"/>
    <property type="match status" value="1"/>
</dbReference>
<keyword evidence="5" id="KW-0762">Sugar transport</keyword>
<evidence type="ECO:0000256" key="10">
    <source>
        <dbReference type="ARBA" id="ARBA00035686"/>
    </source>
</evidence>
<dbReference type="PANTHER" id="PTHR32196:SF32">
    <property type="entry name" value="XYLOSE TRANSPORT SYSTEM PERMEASE PROTEIN XYLH"/>
    <property type="match status" value="1"/>
</dbReference>
<accession>A0A3E0VUK2</accession>
<dbReference type="Proteomes" id="UP000256541">
    <property type="component" value="Unassembled WGS sequence"/>
</dbReference>
<evidence type="ECO:0000256" key="5">
    <source>
        <dbReference type="ARBA" id="ARBA00022597"/>
    </source>
</evidence>
<feature type="transmembrane region" description="Helical" evidence="11">
    <location>
        <begin position="359"/>
        <end position="378"/>
    </location>
</feature>